<name>A0A838ZMC9_9FLAO</name>
<dbReference type="InterPro" id="IPR024623">
    <property type="entry name" value="YtxH"/>
</dbReference>
<dbReference type="AlphaFoldDB" id="A0A838ZMC9"/>
<feature type="compositionally biased region" description="Polar residues" evidence="1">
    <location>
        <begin position="77"/>
        <end position="94"/>
    </location>
</feature>
<proteinExistence type="predicted"/>
<keyword evidence="3" id="KW-1185">Reference proteome</keyword>
<dbReference type="RefSeq" id="WP_182041820.1">
    <property type="nucleotide sequence ID" value="NZ_JACDZE010000001.1"/>
</dbReference>
<dbReference type="Pfam" id="PF12732">
    <property type="entry name" value="YtxH"/>
    <property type="match status" value="1"/>
</dbReference>
<organism evidence="2 3">
    <name type="scientific">Moheibacter lacus</name>
    <dbReference type="NCBI Taxonomy" id="2745851"/>
    <lineage>
        <taxon>Bacteria</taxon>
        <taxon>Pseudomonadati</taxon>
        <taxon>Bacteroidota</taxon>
        <taxon>Flavobacteriia</taxon>
        <taxon>Flavobacteriales</taxon>
        <taxon>Weeksellaceae</taxon>
        <taxon>Moheibacter</taxon>
    </lineage>
</organism>
<comment type="caution">
    <text evidence="2">The sequence shown here is derived from an EMBL/GenBank/DDBJ whole genome shotgun (WGS) entry which is preliminary data.</text>
</comment>
<evidence type="ECO:0000256" key="1">
    <source>
        <dbReference type="SAM" id="MobiDB-lite"/>
    </source>
</evidence>
<gene>
    <name evidence="2" type="ORF">HU137_00315</name>
</gene>
<dbReference type="EMBL" id="JACDZE010000001">
    <property type="protein sequence ID" value="MBA5628207.1"/>
    <property type="molecule type" value="Genomic_DNA"/>
</dbReference>
<sequence length="102" mass="10948">MANKNDSFILLTGLLIGATAGAAAGILLAPCAGKDTREKFRQGRESMRNRLRKQLECFSDLYCSTENEEINPVVKASKSTGKSKPSKAKTSNIKKSNKGKGA</sequence>
<feature type="region of interest" description="Disordered" evidence="1">
    <location>
        <begin position="74"/>
        <end position="102"/>
    </location>
</feature>
<accession>A0A838ZMC9</accession>
<dbReference type="Proteomes" id="UP000552241">
    <property type="component" value="Unassembled WGS sequence"/>
</dbReference>
<evidence type="ECO:0000313" key="2">
    <source>
        <dbReference type="EMBL" id="MBA5628207.1"/>
    </source>
</evidence>
<evidence type="ECO:0000313" key="3">
    <source>
        <dbReference type="Proteomes" id="UP000552241"/>
    </source>
</evidence>
<reference evidence="2 3" key="1">
    <citation type="submission" date="2020-07" db="EMBL/GenBank/DDBJ databases">
        <title>Moheibacter lacus sp. nov., a member of the family Flavobacteriaceae isolated from freshwater lake sediment.</title>
        <authorList>
            <person name="Liu Y."/>
        </authorList>
    </citation>
    <scope>NUCLEOTIDE SEQUENCE [LARGE SCALE GENOMIC DNA]</scope>
    <source>
        <strain evidence="2 3">BDHS18</strain>
    </source>
</reference>
<protein>
    <submittedName>
        <fullName evidence="2">YtxH domain-containing protein</fullName>
    </submittedName>
</protein>